<dbReference type="PATRIC" id="fig|167539.5.peg.1710"/>
<accession>Q7VA49</accession>
<evidence type="ECO:0000313" key="1">
    <source>
        <dbReference type="EMBL" id="AAQ00662.1"/>
    </source>
</evidence>
<dbReference type="HOGENOM" id="CLU_164028_0_0_3"/>
<organism evidence="1 2">
    <name type="scientific">Prochlorococcus marinus (strain SARG / CCMP1375 / SS120)</name>
    <dbReference type="NCBI Taxonomy" id="167539"/>
    <lineage>
        <taxon>Bacteria</taxon>
        <taxon>Bacillati</taxon>
        <taxon>Cyanobacteriota</taxon>
        <taxon>Cyanophyceae</taxon>
        <taxon>Synechococcales</taxon>
        <taxon>Prochlorococcaceae</taxon>
        <taxon>Prochlorococcus</taxon>
    </lineage>
</organism>
<name>Q7VA49_PROMA</name>
<reference evidence="1 2" key="1">
    <citation type="journal article" date="2003" name="Proc. Natl. Acad. Sci. U.S.A.">
        <title>Genome sequence of the cyanobacterium Prochlorococcus marinus SS120, a nearly minimal oxyphototrophic genome.</title>
        <authorList>
            <person name="Dufresne A."/>
            <person name="Salanoubat M."/>
            <person name="Partensky F."/>
            <person name="Artiguenave F."/>
            <person name="Axmann I.M."/>
            <person name="Barbe V."/>
            <person name="Duprat S."/>
            <person name="Galperin M.Y."/>
            <person name="Koonin E.V."/>
            <person name="Le Gall F."/>
            <person name="Makarova K.S."/>
            <person name="Ostrowski M."/>
            <person name="Oztas S."/>
            <person name="Robert C."/>
            <person name="Rogozin I.B."/>
            <person name="Scanlan D.J."/>
            <person name="Tandeau de Marsac N."/>
            <person name="Weissenbach J."/>
            <person name="Wincker P."/>
            <person name="Wolf Y.I."/>
            <person name="Hess W.R."/>
        </authorList>
    </citation>
    <scope>NUCLEOTIDE SEQUENCE [LARGE SCALE GENOMIC DNA]</scope>
    <source>
        <strain evidence="2">SARG / CCMP1375 / SS120</strain>
    </source>
</reference>
<sequence>MENLLEDLCHKSKKDVTFKRSSSSHLRRNSLKRHLRLAPREQSFNLLELLRPGSFVKIENHPNDLPPFQLISCKGGRCLVRQQTWGQCIHWEVEHHRLKSA</sequence>
<dbReference type="STRING" id="167539.Pro_1618"/>
<dbReference type="eggNOG" id="ENOG503463R">
    <property type="taxonomic scope" value="Bacteria"/>
</dbReference>
<dbReference type="Proteomes" id="UP000001420">
    <property type="component" value="Chromosome"/>
</dbReference>
<dbReference type="EnsemblBacteria" id="AAQ00662">
    <property type="protein sequence ID" value="AAQ00662"/>
    <property type="gene ID" value="Pro_1618"/>
</dbReference>
<keyword evidence="2" id="KW-1185">Reference proteome</keyword>
<proteinExistence type="predicted"/>
<dbReference type="KEGG" id="pma:Pro_1618"/>
<gene>
    <name evidence="1" type="ordered locus">Pro_1618</name>
</gene>
<dbReference type="AlphaFoldDB" id="Q7VA49"/>
<protein>
    <submittedName>
        <fullName evidence="1">Uncharacterized protein</fullName>
    </submittedName>
</protein>
<dbReference type="OrthoDB" id="574672at2"/>
<evidence type="ECO:0000313" key="2">
    <source>
        <dbReference type="Proteomes" id="UP000001420"/>
    </source>
</evidence>
<dbReference type="EMBL" id="AE017126">
    <property type="protein sequence ID" value="AAQ00662.1"/>
    <property type="molecule type" value="Genomic_DNA"/>
</dbReference>